<name>A0ACC1HHC2_9FUNG</name>
<gene>
    <name evidence="1" type="ORF">EV182_000158</name>
</gene>
<reference evidence="1" key="1">
    <citation type="submission" date="2022-06" db="EMBL/GenBank/DDBJ databases">
        <title>Phylogenomic reconstructions and comparative analyses of Kickxellomycotina fungi.</title>
        <authorList>
            <person name="Reynolds N.K."/>
            <person name="Stajich J.E."/>
            <person name="Barry K."/>
            <person name="Grigoriev I.V."/>
            <person name="Crous P."/>
            <person name="Smith M.E."/>
        </authorList>
    </citation>
    <scope>NUCLEOTIDE SEQUENCE</scope>
    <source>
        <strain evidence="1">RSA 2271</strain>
    </source>
</reference>
<accession>A0ACC1HHC2</accession>
<organism evidence="1 2">
    <name type="scientific">Spiromyces aspiralis</name>
    <dbReference type="NCBI Taxonomy" id="68401"/>
    <lineage>
        <taxon>Eukaryota</taxon>
        <taxon>Fungi</taxon>
        <taxon>Fungi incertae sedis</taxon>
        <taxon>Zoopagomycota</taxon>
        <taxon>Kickxellomycotina</taxon>
        <taxon>Kickxellomycetes</taxon>
        <taxon>Kickxellales</taxon>
        <taxon>Kickxellaceae</taxon>
        <taxon>Spiromyces</taxon>
    </lineage>
</organism>
<sequence length="264" mass="30035">MLDLGLCKPVKLEYTLAKSEMPSNLPPMVVMHGLFGSKQNWGSLSKMFARRLNRDVYSVDLRNHGESPHALSHTYTSMAADIDRFMDDHGIKRATILGHSMGGKVAMYFALLTPNPTKIESLIVEDMSPVEMRLSHDFQNYIVGLREIENSNLGSQKSADQVLQKYEPDIGIRQFLLTNMKRHNGTRYYRSRVPLDTLEDSLEHLGEWQIPKVRDDGSKYQYCGPTLFINGERSTYINPGLHSQISSFFPNSQIKSLNTGHWGR</sequence>
<dbReference type="Proteomes" id="UP001145114">
    <property type="component" value="Unassembled WGS sequence"/>
</dbReference>
<comment type="caution">
    <text evidence="1">The sequence shown here is derived from an EMBL/GenBank/DDBJ whole genome shotgun (WGS) entry which is preliminary data.</text>
</comment>
<keyword evidence="2" id="KW-1185">Reference proteome</keyword>
<evidence type="ECO:0000313" key="2">
    <source>
        <dbReference type="Proteomes" id="UP001145114"/>
    </source>
</evidence>
<dbReference type="EMBL" id="JAMZIH010005146">
    <property type="protein sequence ID" value="KAJ1675988.1"/>
    <property type="molecule type" value="Genomic_DNA"/>
</dbReference>
<evidence type="ECO:0000313" key="1">
    <source>
        <dbReference type="EMBL" id="KAJ1675988.1"/>
    </source>
</evidence>
<proteinExistence type="predicted"/>
<protein>
    <submittedName>
        <fullName evidence="1">Uncharacterized protein</fullName>
    </submittedName>
</protein>